<dbReference type="InterPro" id="IPR012349">
    <property type="entry name" value="Split_barrel_FMN-bd"/>
</dbReference>
<evidence type="ECO:0000259" key="2">
    <source>
        <dbReference type="Pfam" id="PF13883"/>
    </source>
</evidence>
<dbReference type="AlphaFoldDB" id="A0A7R9V107"/>
<organism evidence="3">
    <name type="scientific">Chlamydomonas euryale</name>
    <dbReference type="NCBI Taxonomy" id="1486919"/>
    <lineage>
        <taxon>Eukaryota</taxon>
        <taxon>Viridiplantae</taxon>
        <taxon>Chlorophyta</taxon>
        <taxon>core chlorophytes</taxon>
        <taxon>Chlorophyceae</taxon>
        <taxon>CS clade</taxon>
        <taxon>Chlamydomonadales</taxon>
        <taxon>Chlamydomonadaceae</taxon>
        <taxon>Chlamydomonas</taxon>
    </lineage>
</organism>
<gene>
    <name evidence="3" type="ORF">CEUR00632_LOCUS1777</name>
</gene>
<feature type="domain" description="CREG-like beta-barrel" evidence="2">
    <location>
        <begin position="130"/>
        <end position="277"/>
    </location>
</feature>
<proteinExistence type="predicted"/>
<dbReference type="Pfam" id="PF13883">
    <property type="entry name" value="CREG_beta-barrel"/>
    <property type="match status" value="1"/>
</dbReference>
<accession>A0A7R9V107</accession>
<dbReference type="InterPro" id="IPR055343">
    <property type="entry name" value="CREG_beta-barrel"/>
</dbReference>
<name>A0A7R9V107_9CHLO</name>
<dbReference type="EMBL" id="HBEC01003866">
    <property type="protein sequence ID" value="CAD8281742.1"/>
    <property type="molecule type" value="Transcribed_RNA"/>
</dbReference>
<evidence type="ECO:0000313" key="3">
    <source>
        <dbReference type="EMBL" id="CAD8281742.1"/>
    </source>
</evidence>
<dbReference type="Gene3D" id="2.30.110.10">
    <property type="entry name" value="Electron Transport, Fmn-binding Protein, Chain A"/>
    <property type="match status" value="1"/>
</dbReference>
<dbReference type="SUPFAM" id="SSF50475">
    <property type="entry name" value="FMN-binding split barrel"/>
    <property type="match status" value="1"/>
</dbReference>
<reference evidence="3" key="1">
    <citation type="submission" date="2021-01" db="EMBL/GenBank/DDBJ databases">
        <authorList>
            <person name="Corre E."/>
            <person name="Pelletier E."/>
            <person name="Niang G."/>
            <person name="Scheremetjew M."/>
            <person name="Finn R."/>
            <person name="Kale V."/>
            <person name="Holt S."/>
            <person name="Cochrane G."/>
            <person name="Meng A."/>
            <person name="Brown T."/>
            <person name="Cohen L."/>
        </authorList>
    </citation>
    <scope>NUCLEOTIDE SEQUENCE</scope>
    <source>
        <strain evidence="3">CCMP219</strain>
    </source>
</reference>
<feature type="compositionally biased region" description="Gly residues" evidence="1">
    <location>
        <begin position="1"/>
        <end position="13"/>
    </location>
</feature>
<sequence length="382" mass="40119">MGGSGSGGGGGGVTPSPTQLPQAAHPPTPLALSSTGSAKLRKAGPGGPAAAAAARGEPEFDPARCFQTFDDPTAGAAQKAAGLDLAYESAAKPSDAALHATGKKSTGLHRAPLSGGVRTATDRYMLPKPAVAVRNLVEIARYGHLCTTMCGMHHRRAGYPFGTLVDFAVDGGGYPVFCLSTLAIHSRNLLEDSRCSFVVQMPGWTGLANARVTIFGDCSLLPLELQDAAKDVFAAKDAGASNYRSSNFVFFRMNRITDIYFVGGFGTVQWLEPEEYLSSSPDQIVTCEHPSKTLQSLTEQFSKELIELLCVKTGESVSEVIFISMDAHGADVRLRCAHEFNVERLAFAREVSTPDEARAAVGAAVKRLREALGGGAAATGRA</sequence>
<feature type="region of interest" description="Disordered" evidence="1">
    <location>
        <begin position="1"/>
        <end position="56"/>
    </location>
</feature>
<dbReference type="PANTHER" id="PTHR13343:SF29">
    <property type="entry name" value="PYRIDOXAMINE 5'-PHOSPHATE OXIDASE FAMILY PROTEIN"/>
    <property type="match status" value="1"/>
</dbReference>
<dbReference type="GO" id="GO:0005737">
    <property type="term" value="C:cytoplasm"/>
    <property type="evidence" value="ECO:0007669"/>
    <property type="project" value="UniProtKB-ARBA"/>
</dbReference>
<protein>
    <recommendedName>
        <fullName evidence="2">CREG-like beta-barrel domain-containing protein</fullName>
    </recommendedName>
</protein>
<dbReference type="PANTHER" id="PTHR13343">
    <property type="entry name" value="CREG1 PROTEIN"/>
    <property type="match status" value="1"/>
</dbReference>
<evidence type="ECO:0000256" key="1">
    <source>
        <dbReference type="SAM" id="MobiDB-lite"/>
    </source>
</evidence>